<sequence>MSDTLTAAPPALEILPYAPERASDFARINAEWIEEMFTLEDVDREVLNDPEGKLINPGGDILFAALPDNRIVGAGALRPLSQGIFELTKMGVTAEARGHKAGEALLAALIARARELGATDLVLLTNSKCEAAIHLYEKLGFVHSTDVKSLFGSAYCRCDVAMRYGSDSLTPAAKAHA</sequence>
<dbReference type="Gene3D" id="3.40.630.30">
    <property type="match status" value="1"/>
</dbReference>
<dbReference type="InterPro" id="IPR050832">
    <property type="entry name" value="Bact_Acetyltransf"/>
</dbReference>
<comment type="caution">
    <text evidence="4">The sequence shown here is derived from an EMBL/GenBank/DDBJ whole genome shotgun (WGS) entry which is preliminary data.</text>
</comment>
<dbReference type="GO" id="GO:0016747">
    <property type="term" value="F:acyltransferase activity, transferring groups other than amino-acyl groups"/>
    <property type="evidence" value="ECO:0007669"/>
    <property type="project" value="InterPro"/>
</dbReference>
<dbReference type="RefSeq" id="WP_116392629.1">
    <property type="nucleotide sequence ID" value="NZ_QUQO01000001.1"/>
</dbReference>
<evidence type="ECO:0000313" key="4">
    <source>
        <dbReference type="EMBL" id="RFB05996.1"/>
    </source>
</evidence>
<accession>A0A371RKT5</accession>
<gene>
    <name evidence="4" type="ORF">DX908_12430</name>
</gene>
<dbReference type="Pfam" id="PF00583">
    <property type="entry name" value="Acetyltransf_1"/>
    <property type="match status" value="1"/>
</dbReference>
<reference evidence="4 5" key="1">
    <citation type="submission" date="2018-08" db="EMBL/GenBank/DDBJ databases">
        <title>Parvularcula sp. SM1705, isolated from surface water of the South Sea China.</title>
        <authorList>
            <person name="Sun L."/>
        </authorList>
    </citation>
    <scope>NUCLEOTIDE SEQUENCE [LARGE SCALE GENOMIC DNA]</scope>
    <source>
        <strain evidence="4 5">SM1705</strain>
    </source>
</reference>
<dbReference type="PROSITE" id="PS51186">
    <property type="entry name" value="GNAT"/>
    <property type="match status" value="1"/>
</dbReference>
<evidence type="ECO:0000259" key="3">
    <source>
        <dbReference type="PROSITE" id="PS51186"/>
    </source>
</evidence>
<name>A0A371RKT5_9PROT</name>
<feature type="domain" description="N-acetyltransferase" evidence="3">
    <location>
        <begin position="12"/>
        <end position="167"/>
    </location>
</feature>
<dbReference type="PANTHER" id="PTHR43877">
    <property type="entry name" value="AMINOALKYLPHOSPHONATE N-ACETYLTRANSFERASE-RELATED-RELATED"/>
    <property type="match status" value="1"/>
</dbReference>
<evidence type="ECO:0000256" key="1">
    <source>
        <dbReference type="ARBA" id="ARBA00022679"/>
    </source>
</evidence>
<evidence type="ECO:0000313" key="5">
    <source>
        <dbReference type="Proteomes" id="UP000264589"/>
    </source>
</evidence>
<organism evidence="4 5">
    <name type="scientific">Parvularcula marina</name>
    <dbReference type="NCBI Taxonomy" id="2292771"/>
    <lineage>
        <taxon>Bacteria</taxon>
        <taxon>Pseudomonadati</taxon>
        <taxon>Pseudomonadota</taxon>
        <taxon>Alphaproteobacteria</taxon>
        <taxon>Parvularculales</taxon>
        <taxon>Parvularculaceae</taxon>
        <taxon>Parvularcula</taxon>
    </lineage>
</organism>
<dbReference type="SUPFAM" id="SSF55729">
    <property type="entry name" value="Acyl-CoA N-acyltransferases (Nat)"/>
    <property type="match status" value="1"/>
</dbReference>
<keyword evidence="2" id="KW-0012">Acyltransferase</keyword>
<dbReference type="AlphaFoldDB" id="A0A371RKT5"/>
<dbReference type="InterPro" id="IPR000182">
    <property type="entry name" value="GNAT_dom"/>
</dbReference>
<dbReference type="Proteomes" id="UP000264589">
    <property type="component" value="Unassembled WGS sequence"/>
</dbReference>
<protein>
    <submittedName>
        <fullName evidence="4">N-acetyltransferase</fullName>
    </submittedName>
</protein>
<dbReference type="EMBL" id="QUQO01000001">
    <property type="protein sequence ID" value="RFB05996.1"/>
    <property type="molecule type" value="Genomic_DNA"/>
</dbReference>
<keyword evidence="5" id="KW-1185">Reference proteome</keyword>
<dbReference type="OrthoDB" id="1431064at2"/>
<dbReference type="InterPro" id="IPR016181">
    <property type="entry name" value="Acyl_CoA_acyltransferase"/>
</dbReference>
<proteinExistence type="predicted"/>
<dbReference type="InParanoid" id="A0A371RKT5"/>
<keyword evidence="1 4" id="KW-0808">Transferase</keyword>
<evidence type="ECO:0000256" key="2">
    <source>
        <dbReference type="ARBA" id="ARBA00023315"/>
    </source>
</evidence>